<feature type="domain" description="NADP-dependent oxidoreductase" evidence="3">
    <location>
        <begin position="10"/>
        <end position="265"/>
    </location>
</feature>
<organism evidence="4 5">
    <name type="scientific">Cephalotrichum gorgonifer</name>
    <dbReference type="NCBI Taxonomy" id="2041049"/>
    <lineage>
        <taxon>Eukaryota</taxon>
        <taxon>Fungi</taxon>
        <taxon>Dikarya</taxon>
        <taxon>Ascomycota</taxon>
        <taxon>Pezizomycotina</taxon>
        <taxon>Sordariomycetes</taxon>
        <taxon>Hypocreomycetidae</taxon>
        <taxon>Microascales</taxon>
        <taxon>Microascaceae</taxon>
        <taxon>Cephalotrichum</taxon>
    </lineage>
</organism>
<gene>
    <name evidence="4" type="ORF">DNG_00058</name>
</gene>
<dbReference type="SUPFAM" id="SSF51430">
    <property type="entry name" value="NAD(P)-linked oxidoreductase"/>
    <property type="match status" value="1"/>
</dbReference>
<dbReference type="AlphaFoldDB" id="A0AAE8MPA9"/>
<dbReference type="Gene3D" id="3.20.20.100">
    <property type="entry name" value="NADP-dependent oxidoreductase domain"/>
    <property type="match status" value="1"/>
</dbReference>
<dbReference type="PANTHER" id="PTHR43364:SF4">
    <property type="entry name" value="NAD(P)-LINKED OXIDOREDUCTASE SUPERFAMILY PROTEIN"/>
    <property type="match status" value="1"/>
</dbReference>
<evidence type="ECO:0000256" key="1">
    <source>
        <dbReference type="ARBA" id="ARBA00023002"/>
    </source>
</evidence>
<keyword evidence="1" id="KW-0560">Oxidoreductase</keyword>
<name>A0AAE8MPA9_9PEZI</name>
<dbReference type="InterPro" id="IPR023210">
    <property type="entry name" value="NADP_OxRdtase_dom"/>
</dbReference>
<sequence length="427" mass="46597">MSPKAPVKFILGTHTVGDSSKDTVAPIDTPEQVRALLDAFHGRGYTEIDTARDYSPHAAGSSELRLGLAGAASQFTTNTKVHSGTPGDHEPAKIHLSINQSLEALQTSQVETMFLHVPDRQTDFAETLRAMNEAFQEGKFKKLGLSNYSAAEVKQIIDICEEKGYVRPSVYQGQYNAIVRGGEQELFPLLRKHNIAFQAYSPAAGGFFSATMASSTRWGGDSMVSNIYNQFYGSELVKKSIVTVRDATEKYGISGHEAALRWAAFHSILDGERPSLPAGQLTDEEFEIQHRGAEPTSESEGKGEETGKKQAKGGSVAKAEDEESDGGVDIDAVNARPLTRRCGRCRAHRTIDHFTRSLEAFGAVRSDFKCCNTCKRRRLGGAQTMTDEEFAVRNQGAGAVQDNEVVDGDMSLAVERFEVESDNSDME</sequence>
<dbReference type="PANTHER" id="PTHR43364">
    <property type="entry name" value="NADH-SPECIFIC METHYLGLYOXAL REDUCTASE-RELATED"/>
    <property type="match status" value="1"/>
</dbReference>
<accession>A0AAE8MPA9</accession>
<dbReference type="Proteomes" id="UP001187682">
    <property type="component" value="Unassembled WGS sequence"/>
</dbReference>
<reference evidence="4" key="1">
    <citation type="submission" date="2018-03" db="EMBL/GenBank/DDBJ databases">
        <authorList>
            <person name="Guldener U."/>
        </authorList>
    </citation>
    <scope>NUCLEOTIDE SEQUENCE</scope>
</reference>
<proteinExistence type="predicted"/>
<comment type="caution">
    <text evidence="4">The sequence shown here is derived from an EMBL/GenBank/DDBJ whole genome shotgun (WGS) entry which is preliminary data.</text>
</comment>
<evidence type="ECO:0000259" key="3">
    <source>
        <dbReference type="Pfam" id="PF00248"/>
    </source>
</evidence>
<evidence type="ECO:0000313" key="5">
    <source>
        <dbReference type="Proteomes" id="UP001187682"/>
    </source>
</evidence>
<dbReference type="GO" id="GO:0016491">
    <property type="term" value="F:oxidoreductase activity"/>
    <property type="evidence" value="ECO:0007669"/>
    <property type="project" value="UniProtKB-KW"/>
</dbReference>
<dbReference type="PRINTS" id="PR00069">
    <property type="entry name" value="ALDKETRDTASE"/>
</dbReference>
<dbReference type="InterPro" id="IPR036812">
    <property type="entry name" value="NAD(P)_OxRdtase_dom_sf"/>
</dbReference>
<dbReference type="CDD" id="cd19075">
    <property type="entry name" value="AKR_AKR7A1-5"/>
    <property type="match status" value="1"/>
</dbReference>
<protein>
    <recommendedName>
        <fullName evidence="3">NADP-dependent oxidoreductase domain-containing protein</fullName>
    </recommendedName>
</protein>
<dbReference type="Pfam" id="PF00248">
    <property type="entry name" value="Aldo_ket_red"/>
    <property type="match status" value="1"/>
</dbReference>
<dbReference type="InterPro" id="IPR050523">
    <property type="entry name" value="AKR_Detox_Biosynth"/>
</dbReference>
<feature type="region of interest" description="Disordered" evidence="2">
    <location>
        <begin position="290"/>
        <end position="331"/>
    </location>
</feature>
<dbReference type="InterPro" id="IPR020471">
    <property type="entry name" value="AKR"/>
</dbReference>
<keyword evidence="5" id="KW-1185">Reference proteome</keyword>
<evidence type="ECO:0000313" key="4">
    <source>
        <dbReference type="EMBL" id="SPN96532.1"/>
    </source>
</evidence>
<dbReference type="EMBL" id="ONZQ02000001">
    <property type="protein sequence ID" value="SPN96532.1"/>
    <property type="molecule type" value="Genomic_DNA"/>
</dbReference>
<feature type="compositionally biased region" description="Basic and acidic residues" evidence="2">
    <location>
        <begin position="290"/>
        <end position="308"/>
    </location>
</feature>
<evidence type="ECO:0000256" key="2">
    <source>
        <dbReference type="SAM" id="MobiDB-lite"/>
    </source>
</evidence>